<dbReference type="STRING" id="1565605.PG1C_13890"/>
<keyword evidence="2" id="KW-1185">Reference proteome</keyword>
<evidence type="ECO:0000313" key="1">
    <source>
        <dbReference type="EMBL" id="AJP49224.1"/>
    </source>
</evidence>
<dbReference type="HOGENOM" id="CLU_2525292_0_0_4"/>
<sequence>MQTCSPSVRYPTKWFYSLLLRPLHNLTRLSRNALVTTDTKLSAMAARAATGIPSGDAERVVAKCESAVLADVAHRRARQHSVTP</sequence>
<protein>
    <submittedName>
        <fullName evidence="1">Uncharacterized protein</fullName>
    </submittedName>
</protein>
<gene>
    <name evidence="1" type="ORF">PG1C_13890</name>
</gene>
<accession>A0A0C5JBU8</accession>
<proteinExistence type="predicted"/>
<dbReference type="Proteomes" id="UP000061603">
    <property type="component" value="Chromosome"/>
</dbReference>
<dbReference type="EMBL" id="CP010554">
    <property type="protein sequence ID" value="AJP49224.1"/>
    <property type="molecule type" value="Genomic_DNA"/>
</dbReference>
<organism evidence="1 2">
    <name type="scientific">Rugosibacter aromaticivorans</name>
    <dbReference type="NCBI Taxonomy" id="1565605"/>
    <lineage>
        <taxon>Bacteria</taxon>
        <taxon>Pseudomonadati</taxon>
        <taxon>Pseudomonadota</taxon>
        <taxon>Betaproteobacteria</taxon>
        <taxon>Nitrosomonadales</taxon>
        <taxon>Sterolibacteriaceae</taxon>
        <taxon>Rugosibacter</taxon>
    </lineage>
</organism>
<dbReference type="KEGG" id="rbu:PG1C_13890"/>
<evidence type="ECO:0000313" key="2">
    <source>
        <dbReference type="Proteomes" id="UP000061603"/>
    </source>
</evidence>
<dbReference type="AlphaFoldDB" id="A0A0C5JBU8"/>
<reference evidence="1 2" key="1">
    <citation type="journal article" date="2015" name="Genome Announc.">
        <title>Complete Genome Sequence of a Novel Bacterium within the Family Rhodocyclaceae That Degrades Polycyclic Aromatic Hydrocarbons.</title>
        <authorList>
            <person name="Singleton D.R."/>
            <person name="Dickey A.N."/>
            <person name="Scholl E.H."/>
            <person name="Wright F.A."/>
            <person name="Aitken M.D."/>
        </authorList>
    </citation>
    <scope>NUCLEOTIDE SEQUENCE [LARGE SCALE GENOMIC DNA]</scope>
    <source>
        <strain evidence="2">PG1-Ca6</strain>
    </source>
</reference>
<name>A0A0C5JBU8_9PROT</name>